<keyword evidence="2" id="KW-1185">Reference proteome</keyword>
<organism evidence="1 2">
    <name type="scientific">Microbacterium istanbulense</name>
    <dbReference type="NCBI Taxonomy" id="3122049"/>
    <lineage>
        <taxon>Bacteria</taxon>
        <taxon>Bacillati</taxon>
        <taxon>Actinomycetota</taxon>
        <taxon>Actinomycetes</taxon>
        <taxon>Micrococcales</taxon>
        <taxon>Microbacteriaceae</taxon>
        <taxon>Microbacterium</taxon>
    </lineage>
</organism>
<evidence type="ECO:0008006" key="3">
    <source>
        <dbReference type="Google" id="ProtNLM"/>
    </source>
</evidence>
<proteinExistence type="predicted"/>
<dbReference type="EMBL" id="JBBDGN010000007">
    <property type="protein sequence ID" value="MEJ1091894.1"/>
    <property type="molecule type" value="Genomic_DNA"/>
</dbReference>
<dbReference type="RefSeq" id="WP_337319834.1">
    <property type="nucleotide sequence ID" value="NZ_JBBDGN010000007.1"/>
</dbReference>
<name>A0ABU8LM03_9MICO</name>
<dbReference type="Proteomes" id="UP001366085">
    <property type="component" value="Unassembled WGS sequence"/>
</dbReference>
<evidence type="ECO:0000313" key="2">
    <source>
        <dbReference type="Proteomes" id="UP001366085"/>
    </source>
</evidence>
<evidence type="ECO:0000313" key="1">
    <source>
        <dbReference type="EMBL" id="MEJ1091894.1"/>
    </source>
</evidence>
<protein>
    <recommendedName>
        <fullName evidence="3">AbiTii domain-containing protein</fullName>
    </recommendedName>
</protein>
<gene>
    <name evidence="1" type="ORF">WDU93_09315</name>
</gene>
<reference evidence="1 2" key="1">
    <citation type="submission" date="2024-02" db="EMBL/GenBank/DDBJ databases">
        <authorList>
            <person name="Saticioglu I.B."/>
        </authorList>
    </citation>
    <scope>NUCLEOTIDE SEQUENCE [LARGE SCALE GENOMIC DNA]</scope>
    <source>
        <strain evidence="1 2">Mu-43</strain>
    </source>
</reference>
<comment type="caution">
    <text evidence="1">The sequence shown here is derived from an EMBL/GenBank/DDBJ whole genome shotgun (WGS) entry which is preliminary data.</text>
</comment>
<sequence length="343" mass="37362">MAMLIEDQLREILNGALVTHPNMSATELVQTALRVAVLRDDPLAESWLRIELEGIRKESGKSPEISECHSRLAALVGTDRAQEQVSAAIESLIARRTMDGKNSVSGQSIGELESLNRATQELHDTPITPGMTPIDTGLASIDRTKMRATTTPILMQQGAIIQRVRQAAFGYLVRVEAELVRGQSVPDVIAQGRAFVEATLAVRAPDAHSALLSAQDRLAQDDDESLSHAATSCRRAIKALADALFPPSTSVTDSEGATRVLDDERYRNRLVEYVRSSRGRSTHADLLASNISALATRFKSLDDLASKGVHAGIRRAEAESCVNWTYMLAADLLRIEEERESVA</sequence>
<accession>A0ABU8LM03</accession>